<keyword evidence="2" id="KW-1185">Reference proteome</keyword>
<proteinExistence type="predicted"/>
<dbReference type="AlphaFoldDB" id="A0A1T5JAX0"/>
<dbReference type="InterPro" id="IPR022037">
    <property type="entry name" value="DUF3606"/>
</dbReference>
<dbReference type="STRING" id="428993.SAMN06296058_0673"/>
<protein>
    <recommendedName>
        <fullName evidence="3">DUF3606 domain-containing protein</fullName>
    </recommendedName>
</protein>
<reference evidence="1 2" key="1">
    <citation type="submission" date="2017-02" db="EMBL/GenBank/DDBJ databases">
        <authorList>
            <person name="Peterson S.W."/>
        </authorList>
    </citation>
    <scope>NUCLEOTIDE SEQUENCE [LARGE SCALE GENOMIC DNA]</scope>
    <source>
        <strain evidence="1 2">P15</strain>
    </source>
</reference>
<evidence type="ECO:0000313" key="2">
    <source>
        <dbReference type="Proteomes" id="UP000190341"/>
    </source>
</evidence>
<dbReference type="Pfam" id="PF12244">
    <property type="entry name" value="DUF3606"/>
    <property type="match status" value="1"/>
</dbReference>
<dbReference type="OrthoDB" id="7030114at2"/>
<sequence>MSDDLNNRGEPDRSRIALGEEHEVRYWTGRFGISEEKLRSAVKEAGNSAEAVERWIAKHQ</sequence>
<dbReference type="EMBL" id="FUZV01000001">
    <property type="protein sequence ID" value="SKC48677.1"/>
    <property type="molecule type" value="Genomic_DNA"/>
</dbReference>
<organism evidence="1 2">
    <name type="scientific">Pseudoxanthomonas indica</name>
    <dbReference type="NCBI Taxonomy" id="428993"/>
    <lineage>
        <taxon>Bacteria</taxon>
        <taxon>Pseudomonadati</taxon>
        <taxon>Pseudomonadota</taxon>
        <taxon>Gammaproteobacteria</taxon>
        <taxon>Lysobacterales</taxon>
        <taxon>Lysobacteraceae</taxon>
        <taxon>Pseudoxanthomonas</taxon>
    </lineage>
</organism>
<evidence type="ECO:0008006" key="3">
    <source>
        <dbReference type="Google" id="ProtNLM"/>
    </source>
</evidence>
<name>A0A1T5JAX0_9GAMM</name>
<accession>A0A1T5JAX0</accession>
<dbReference type="Proteomes" id="UP000190341">
    <property type="component" value="Unassembled WGS sequence"/>
</dbReference>
<gene>
    <name evidence="1" type="ORF">SAMN06296058_0673</name>
</gene>
<evidence type="ECO:0000313" key="1">
    <source>
        <dbReference type="EMBL" id="SKC48677.1"/>
    </source>
</evidence>